<dbReference type="eggNOG" id="COG1925">
    <property type="taxonomic scope" value="Bacteria"/>
</dbReference>
<keyword evidence="4" id="KW-0963">Cytoplasm</keyword>
<keyword evidence="8" id="KW-1185">Reference proteome</keyword>
<accession>F4H5T9</accession>
<dbReference type="InterPro" id="IPR001020">
    <property type="entry name" value="PTS_HPr_His_P_site"/>
</dbReference>
<dbReference type="CDD" id="cd00367">
    <property type="entry name" value="PTS-HPr_like"/>
    <property type="match status" value="1"/>
</dbReference>
<evidence type="ECO:0000256" key="1">
    <source>
        <dbReference type="ARBA" id="ARBA00003681"/>
    </source>
</evidence>
<evidence type="ECO:0000256" key="2">
    <source>
        <dbReference type="ARBA" id="ARBA00004496"/>
    </source>
</evidence>
<dbReference type="InterPro" id="IPR000032">
    <property type="entry name" value="HPr-like"/>
</dbReference>
<dbReference type="InterPro" id="IPR035895">
    <property type="entry name" value="HPr-like_sf"/>
</dbReference>
<dbReference type="Proteomes" id="UP000008460">
    <property type="component" value="Chromosome"/>
</dbReference>
<evidence type="ECO:0000313" key="7">
    <source>
        <dbReference type="EMBL" id="AEE45539.1"/>
    </source>
</evidence>
<dbReference type="GO" id="GO:0005737">
    <property type="term" value="C:cytoplasm"/>
    <property type="evidence" value="ECO:0007669"/>
    <property type="project" value="UniProtKB-SubCell"/>
</dbReference>
<evidence type="ECO:0000313" key="8">
    <source>
        <dbReference type="Proteomes" id="UP000008460"/>
    </source>
</evidence>
<dbReference type="HOGENOM" id="CLU_136230_3_2_11"/>
<comment type="subcellular location">
    <subcellularLocation>
        <location evidence="2">Cytoplasm</location>
    </subcellularLocation>
</comment>
<proteinExistence type="predicted"/>
<dbReference type="PANTHER" id="PTHR33705">
    <property type="entry name" value="PHOSPHOCARRIER PROTEIN HPR"/>
    <property type="match status" value="1"/>
</dbReference>
<evidence type="ECO:0000259" key="6">
    <source>
        <dbReference type="PROSITE" id="PS51350"/>
    </source>
</evidence>
<dbReference type="Pfam" id="PF00381">
    <property type="entry name" value="PTS-HPr"/>
    <property type="match status" value="1"/>
</dbReference>
<dbReference type="InterPro" id="IPR050399">
    <property type="entry name" value="HPr"/>
</dbReference>
<dbReference type="RefSeq" id="WP_013770565.1">
    <property type="nucleotide sequence ID" value="NC_015514.1"/>
</dbReference>
<protein>
    <recommendedName>
        <fullName evidence="3">Phosphocarrier protein HPr</fullName>
    </recommendedName>
</protein>
<evidence type="ECO:0000256" key="3">
    <source>
        <dbReference type="ARBA" id="ARBA00020422"/>
    </source>
</evidence>
<organism evidence="7 8">
    <name type="scientific">Cellulomonas fimi (strain ATCC 484 / DSM 20113 / JCM 1341 / CCUG 24087 / LMG 16345 / NBRC 15513 / NCIMB 8980 / NCTC 7547 / NRS-133)</name>
    <dbReference type="NCBI Taxonomy" id="590998"/>
    <lineage>
        <taxon>Bacteria</taxon>
        <taxon>Bacillati</taxon>
        <taxon>Actinomycetota</taxon>
        <taxon>Actinomycetes</taxon>
        <taxon>Micrococcales</taxon>
        <taxon>Cellulomonadaceae</taxon>
        <taxon>Cellulomonas</taxon>
    </lineage>
</organism>
<dbReference type="EMBL" id="CP002666">
    <property type="protein sequence ID" value="AEE45539.1"/>
    <property type="molecule type" value="Genomic_DNA"/>
</dbReference>
<evidence type="ECO:0000256" key="4">
    <source>
        <dbReference type="ARBA" id="ARBA00022490"/>
    </source>
</evidence>
<reference evidence="7 8" key="1">
    <citation type="submission" date="2011-04" db="EMBL/GenBank/DDBJ databases">
        <title>Complete sequence of Cellulomonas fimi ATCC 484.</title>
        <authorList>
            <consortium name="US DOE Joint Genome Institute"/>
            <person name="Lucas S."/>
            <person name="Han J."/>
            <person name="Lapidus A."/>
            <person name="Cheng J.-F."/>
            <person name="Goodwin L."/>
            <person name="Pitluck S."/>
            <person name="Peters L."/>
            <person name="Chertkov O."/>
            <person name="Detter J.C."/>
            <person name="Han C."/>
            <person name="Tapia R."/>
            <person name="Land M."/>
            <person name="Hauser L."/>
            <person name="Kyrpides N."/>
            <person name="Ivanova N."/>
            <person name="Ovchinnikova G."/>
            <person name="Pagani I."/>
            <person name="Mead D."/>
            <person name="Brumm P."/>
            <person name="Woyke T."/>
        </authorList>
    </citation>
    <scope>NUCLEOTIDE SEQUENCE [LARGE SCALE GENOMIC DNA]</scope>
    <source>
        <strain evidence="8">ATCC 484 / DSM 20113 / JCM 1341 / NBRC 15513 / NCIMB 8980 / NCTC 7547</strain>
    </source>
</reference>
<dbReference type="NCBIfam" id="TIGR01003">
    <property type="entry name" value="PTS_HPr_family"/>
    <property type="match status" value="1"/>
</dbReference>
<dbReference type="GO" id="GO:0016740">
    <property type="term" value="F:transferase activity"/>
    <property type="evidence" value="ECO:0007669"/>
    <property type="project" value="UniProtKB-KW"/>
</dbReference>
<feature type="domain" description="HPr" evidence="6">
    <location>
        <begin position="1"/>
        <end position="89"/>
    </location>
</feature>
<dbReference type="PROSITE" id="PS00369">
    <property type="entry name" value="PTS_HPR_HIS"/>
    <property type="match status" value="1"/>
</dbReference>
<dbReference type="KEGG" id="cfi:Celf_1404"/>
<dbReference type="PANTHER" id="PTHR33705:SF2">
    <property type="entry name" value="PHOSPHOCARRIER PROTEIN NPR"/>
    <property type="match status" value="1"/>
</dbReference>
<evidence type="ECO:0000256" key="5">
    <source>
        <dbReference type="ARBA" id="ARBA00022683"/>
    </source>
</evidence>
<dbReference type="PRINTS" id="PR00107">
    <property type="entry name" value="PHOSPHOCPHPR"/>
</dbReference>
<name>F4H5T9_CELFA</name>
<dbReference type="PROSITE" id="PS51350">
    <property type="entry name" value="PTS_HPR_DOM"/>
    <property type="match status" value="1"/>
</dbReference>
<comment type="function">
    <text evidence="1">General (non sugar-specific) component of the phosphoenolpyruvate-dependent sugar phosphotransferase system (sugar PTS). This major carbohydrate active-transport system catalyzes the phosphorylation of incoming sugar substrates concomitantly with their translocation across the cell membrane. The phosphoryl group from phosphoenolpyruvate (PEP) is transferred to the phosphoryl carrier protein HPr by enzyme I. Phospho-HPr then transfers it to the PTS EIIA domain.</text>
</comment>
<keyword evidence="5" id="KW-0598">Phosphotransferase system</keyword>
<dbReference type="AlphaFoldDB" id="F4H5T9"/>
<keyword evidence="7" id="KW-0808">Transferase</keyword>
<dbReference type="GO" id="GO:0009401">
    <property type="term" value="P:phosphoenolpyruvate-dependent sugar phosphotransferase system"/>
    <property type="evidence" value="ECO:0007669"/>
    <property type="project" value="UniProtKB-KW"/>
</dbReference>
<gene>
    <name evidence="7" type="ordered locus">Celf_1404</name>
</gene>
<sequence length="89" mass="9089">MQRSVVVALAEGLHARPAALFVAAAARQPAPVTIAKNGSTPAPARSILAVMTLGVGSGDEVVLETPADDDDAVASLDALEEFLRRPDVA</sequence>
<dbReference type="SUPFAM" id="SSF55594">
    <property type="entry name" value="HPr-like"/>
    <property type="match status" value="1"/>
</dbReference>
<dbReference type="STRING" id="590998.Celf_1404"/>
<dbReference type="Gene3D" id="3.30.1340.10">
    <property type="entry name" value="HPr-like"/>
    <property type="match status" value="1"/>
</dbReference>